<comment type="caution">
    <text evidence="2">The sequence shown here is derived from an EMBL/GenBank/DDBJ whole genome shotgun (WGS) entry which is preliminary data.</text>
</comment>
<keyword evidence="3" id="KW-1185">Reference proteome</keyword>
<evidence type="ECO:0000256" key="1">
    <source>
        <dbReference type="SAM" id="Phobius"/>
    </source>
</evidence>
<dbReference type="Proteomes" id="UP001144096">
    <property type="component" value="Unassembled WGS sequence"/>
</dbReference>
<keyword evidence="1" id="KW-0472">Membrane</keyword>
<sequence>MLTDVERALVECVERGEPLDLAGERTVRASVIRQILIGTLAPEPDPHGIDLTGARIEGRLDLMNVRSTVAIRLTACLLAEGIDARYADLGPMRLADCRIESESDFALNGRQLSTPNLVLRGATIVSDGAAACYLREARIDGAVVLAKATVTSRSSLAFDGQSMAVSGTVDLREGKFEASSSRAAISLYGAHIRGSLEGSGAVIRNDLGAALDLELAVVERPALLRWGFIAEGVGRRGAICLQRADLSTLECPGATVRNTAGPAIMAHAAHVRGQVLINKEFVAHGAKGATVDLSRARVDGLLNCEGSKIVGRGGVALDVSNASVSQSVLLRKVVIEGDHEFGAVSLFGATIGEAVECAGAELKNSGGPALYANYFAVAGHVLLMDGFTASGSGARGAVSLVGAKIGGLLSVVSARLWNPSGPALVVALAQLGRTLEIFGPSAECTGSGRGGAVDLTSVRVAGNVRIQHVPIRNRTGCGLSLNQAVVGESVEIDATITGGGDPVALDLERASVAGTLLLKPDRITHKQSPSKRMQVDGLTFAGLPQGVTSAEWLALLSTGTPHYSAQAYQHLAAAEKTAGNDGGVRKALMAQRRDQLAKNALTSTSERAWVKLTGAVLGYGYQPWRALVALFATLLVAVVAAAVLGGLGGLAKVRSVPTAPIEQCAVIDRVAVGLDVGTPLTTSSARARCEPTESAIGTALTIAGWVLKVFAWAFATLFIAGFTGAVRKTT</sequence>
<keyword evidence="1" id="KW-1133">Transmembrane helix</keyword>
<name>A0A9X2NIZ3_9PSEU</name>
<keyword evidence="1" id="KW-0812">Transmembrane</keyword>
<accession>A0A9X2NIZ3</accession>
<evidence type="ECO:0008006" key="4">
    <source>
        <dbReference type="Google" id="ProtNLM"/>
    </source>
</evidence>
<evidence type="ECO:0000313" key="3">
    <source>
        <dbReference type="Proteomes" id="UP001144096"/>
    </source>
</evidence>
<protein>
    <recommendedName>
        <fullName evidence="4">Membrane-associated oxidoreductase</fullName>
    </recommendedName>
</protein>
<proteinExistence type="predicted"/>
<gene>
    <name evidence="2" type="ORF">M8542_35730</name>
</gene>
<reference evidence="2" key="1">
    <citation type="submission" date="2022-06" db="EMBL/GenBank/DDBJ databases">
        <title>Amycolatopsis iheyaensis sp. nov., a new species of the genus Amycolatopsis isolated from soil in Iheya island, Japan.</title>
        <authorList>
            <person name="Ngamcharungchit C."/>
            <person name="Kanto H."/>
            <person name="Take A."/>
            <person name="Intra B."/>
            <person name="Matsumoto A."/>
            <person name="Panbangred W."/>
            <person name="Inahashi Y."/>
        </authorList>
    </citation>
    <scope>NUCLEOTIDE SEQUENCE</scope>
    <source>
        <strain evidence="2">OK19-0408</strain>
    </source>
</reference>
<dbReference type="RefSeq" id="WP_257924752.1">
    <property type="nucleotide sequence ID" value="NZ_JAMXQV010000023.1"/>
</dbReference>
<evidence type="ECO:0000313" key="2">
    <source>
        <dbReference type="EMBL" id="MCR6488193.1"/>
    </source>
</evidence>
<dbReference type="AlphaFoldDB" id="A0A9X2NIZ3"/>
<feature type="transmembrane region" description="Helical" evidence="1">
    <location>
        <begin position="627"/>
        <end position="647"/>
    </location>
</feature>
<dbReference type="EMBL" id="JAMXQV010000023">
    <property type="protein sequence ID" value="MCR6488193.1"/>
    <property type="molecule type" value="Genomic_DNA"/>
</dbReference>
<organism evidence="2 3">
    <name type="scientific">Amycolatopsis iheyensis</name>
    <dbReference type="NCBI Taxonomy" id="2945988"/>
    <lineage>
        <taxon>Bacteria</taxon>
        <taxon>Bacillati</taxon>
        <taxon>Actinomycetota</taxon>
        <taxon>Actinomycetes</taxon>
        <taxon>Pseudonocardiales</taxon>
        <taxon>Pseudonocardiaceae</taxon>
        <taxon>Amycolatopsis</taxon>
    </lineage>
</organism>
<feature type="transmembrane region" description="Helical" evidence="1">
    <location>
        <begin position="702"/>
        <end position="726"/>
    </location>
</feature>